<dbReference type="HOGENOM" id="CLU_098406_0_0_1"/>
<accession>G0P092</accession>
<dbReference type="AlphaFoldDB" id="G0P092"/>
<dbReference type="EMBL" id="GL379997">
    <property type="protein sequence ID" value="EGT41666.1"/>
    <property type="molecule type" value="Genomic_DNA"/>
</dbReference>
<reference evidence="3" key="1">
    <citation type="submission" date="2011-07" db="EMBL/GenBank/DDBJ databases">
        <authorList>
            <consortium name="Caenorhabditis brenneri Sequencing and Analysis Consortium"/>
            <person name="Wilson R.K."/>
        </authorList>
    </citation>
    <scope>NUCLEOTIDE SEQUENCE [LARGE SCALE GENOMIC DNA]</scope>
    <source>
        <strain evidence="3">PB2801</strain>
    </source>
</reference>
<protein>
    <submittedName>
        <fullName evidence="2">Uncharacterized protein</fullName>
    </submittedName>
</protein>
<feature type="chain" id="PRO_5003406691" evidence="1">
    <location>
        <begin position="18"/>
        <end position="224"/>
    </location>
</feature>
<proteinExistence type="predicted"/>
<dbReference type="OrthoDB" id="5847885at2759"/>
<feature type="signal peptide" evidence="1">
    <location>
        <begin position="1"/>
        <end position="17"/>
    </location>
</feature>
<dbReference type="OMA" id="VRCEFAR"/>
<keyword evidence="3" id="KW-1185">Reference proteome</keyword>
<evidence type="ECO:0000313" key="2">
    <source>
        <dbReference type="EMBL" id="EGT41666.1"/>
    </source>
</evidence>
<keyword evidence="1" id="KW-0732">Signal</keyword>
<evidence type="ECO:0000313" key="3">
    <source>
        <dbReference type="Proteomes" id="UP000008068"/>
    </source>
</evidence>
<organism evidence="3">
    <name type="scientific">Caenorhabditis brenneri</name>
    <name type="common">Nematode worm</name>
    <dbReference type="NCBI Taxonomy" id="135651"/>
    <lineage>
        <taxon>Eukaryota</taxon>
        <taxon>Metazoa</taxon>
        <taxon>Ecdysozoa</taxon>
        <taxon>Nematoda</taxon>
        <taxon>Chromadorea</taxon>
        <taxon>Rhabditida</taxon>
        <taxon>Rhabditina</taxon>
        <taxon>Rhabditomorpha</taxon>
        <taxon>Rhabditoidea</taxon>
        <taxon>Rhabditidae</taxon>
        <taxon>Peloderinae</taxon>
        <taxon>Caenorhabditis</taxon>
    </lineage>
</organism>
<evidence type="ECO:0000256" key="1">
    <source>
        <dbReference type="SAM" id="SignalP"/>
    </source>
</evidence>
<name>G0P092_CAEBE</name>
<dbReference type="InParanoid" id="G0P092"/>
<dbReference type="Proteomes" id="UP000008068">
    <property type="component" value="Unassembled WGS sequence"/>
</dbReference>
<sequence length="224" mass="25817">MLTTLFICFSIGSVLHAASIPTPISTPASPSVPSSEPLSTTTSPPPFVIDDELNKIAASCIYFVDQEEITGYLYKWRIAIRSNFQLIEESIAKIGIEELHSAIGFAPPGPWKSCREPEETDSIEEYVESKFCNLGISRESDYFPEDRYPPAIAFLDKRFPTIRRIFRHKFEEKQRFYEEKSIDRKSADHMVEEFRNIYNRVLEAYSAANRKMVRCEFAREHLTD</sequence>
<gene>
    <name evidence="2" type="ORF">CAEBREN_10279</name>
</gene>